<dbReference type="InterPro" id="IPR000086">
    <property type="entry name" value="NUDIX_hydrolase_dom"/>
</dbReference>
<feature type="domain" description="Nudix hydrolase" evidence="2">
    <location>
        <begin position="39"/>
        <end position="199"/>
    </location>
</feature>
<dbReference type="EMBL" id="MN739154">
    <property type="protein sequence ID" value="QHS91072.1"/>
    <property type="molecule type" value="Genomic_DNA"/>
</dbReference>
<dbReference type="AlphaFoldDB" id="A0A6C0BGE9"/>
<feature type="compositionally biased region" description="Basic and acidic residues" evidence="1">
    <location>
        <begin position="83"/>
        <end position="92"/>
    </location>
</feature>
<dbReference type="InterPro" id="IPR015797">
    <property type="entry name" value="NUDIX_hydrolase-like_dom_sf"/>
</dbReference>
<dbReference type="SUPFAM" id="SSF55811">
    <property type="entry name" value="Nudix"/>
    <property type="match status" value="1"/>
</dbReference>
<feature type="region of interest" description="Disordered" evidence="1">
    <location>
        <begin position="73"/>
        <end position="92"/>
    </location>
</feature>
<evidence type="ECO:0000313" key="3">
    <source>
        <dbReference type="EMBL" id="QHS91072.1"/>
    </source>
</evidence>
<accession>A0A6C0BGE9</accession>
<protein>
    <recommendedName>
        <fullName evidence="2">Nudix hydrolase domain-containing protein</fullName>
    </recommendedName>
</protein>
<evidence type="ECO:0000259" key="2">
    <source>
        <dbReference type="PROSITE" id="PS51462"/>
    </source>
</evidence>
<sequence length="215" mass="25470">MSDVPLFDVFQKGLIRGSEKLPFDPVKSYAYVEHPVEGWRVYLRSCIFLHPTSEPFENRHFLVVKDRKKRAGSAAWEPPKGQMEGKDMKGTRKSVHDLLKENVLRETEEESHITDVKRVQHTGLVFQSQEMDYEPGTYFQYHLFQGFITPEQIQQSFDTFEWIKEHPAGFERWKRDRKEKNAVAWFHPRTTRLNPRWCPDIAALYIRHVKGPVLR</sequence>
<evidence type="ECO:0000256" key="1">
    <source>
        <dbReference type="SAM" id="MobiDB-lite"/>
    </source>
</evidence>
<dbReference type="CDD" id="cd02883">
    <property type="entry name" value="NUDIX_Hydrolase"/>
    <property type="match status" value="1"/>
</dbReference>
<reference evidence="3" key="1">
    <citation type="journal article" date="2020" name="Nature">
        <title>Giant virus diversity and host interactions through global metagenomics.</title>
        <authorList>
            <person name="Schulz F."/>
            <person name="Roux S."/>
            <person name="Paez-Espino D."/>
            <person name="Jungbluth S."/>
            <person name="Walsh D.A."/>
            <person name="Denef V.J."/>
            <person name="McMahon K.D."/>
            <person name="Konstantinidis K.T."/>
            <person name="Eloe-Fadrosh E.A."/>
            <person name="Kyrpides N.C."/>
            <person name="Woyke T."/>
        </authorList>
    </citation>
    <scope>NUCLEOTIDE SEQUENCE</scope>
    <source>
        <strain evidence="3">GVMAG-M-3300013004-44</strain>
    </source>
</reference>
<organism evidence="3">
    <name type="scientific">viral metagenome</name>
    <dbReference type="NCBI Taxonomy" id="1070528"/>
    <lineage>
        <taxon>unclassified sequences</taxon>
        <taxon>metagenomes</taxon>
        <taxon>organismal metagenomes</taxon>
    </lineage>
</organism>
<dbReference type="Gene3D" id="3.90.79.10">
    <property type="entry name" value="Nucleoside Triphosphate Pyrophosphohydrolase"/>
    <property type="match status" value="1"/>
</dbReference>
<dbReference type="PROSITE" id="PS51462">
    <property type="entry name" value="NUDIX"/>
    <property type="match status" value="1"/>
</dbReference>
<name>A0A6C0BGE9_9ZZZZ</name>
<proteinExistence type="predicted"/>